<evidence type="ECO:0000313" key="12">
    <source>
        <dbReference type="Proteomes" id="UP000231960"/>
    </source>
</evidence>
<evidence type="ECO:0000256" key="6">
    <source>
        <dbReference type="ARBA" id="ARBA00022777"/>
    </source>
</evidence>
<dbReference type="InterPro" id="IPR036890">
    <property type="entry name" value="HATPase_C_sf"/>
</dbReference>
<keyword evidence="9" id="KW-1133">Transmembrane helix</keyword>
<reference evidence="11 12" key="1">
    <citation type="submission" date="2017-06" db="EMBL/GenBank/DDBJ databases">
        <title>Description of Avrilella dinanensis gen. nov. sp. nov.</title>
        <authorList>
            <person name="Leyer C."/>
            <person name="Sassi M."/>
            <person name="Minet J."/>
            <person name="Kayal S."/>
            <person name="Cattoir V."/>
        </authorList>
    </citation>
    <scope>NUCLEOTIDE SEQUENCE [LARGE SCALE GENOMIC DNA]</scope>
    <source>
        <strain evidence="11 12">UR159</strain>
    </source>
</reference>
<keyword evidence="9" id="KW-0472">Membrane</keyword>
<dbReference type="EMBL" id="NIPO01000001">
    <property type="protein sequence ID" value="PJR03128.1"/>
    <property type="molecule type" value="Genomic_DNA"/>
</dbReference>
<keyword evidence="3" id="KW-0597">Phosphoprotein</keyword>
<evidence type="ECO:0000256" key="7">
    <source>
        <dbReference type="ARBA" id="ARBA00022840"/>
    </source>
</evidence>
<evidence type="ECO:0000256" key="9">
    <source>
        <dbReference type="SAM" id="Phobius"/>
    </source>
</evidence>
<comment type="caution">
    <text evidence="11">The sequence shown here is derived from an EMBL/GenBank/DDBJ whole genome shotgun (WGS) entry which is preliminary data.</text>
</comment>
<gene>
    <name evidence="11" type="ORF">CDL10_00410</name>
</gene>
<keyword evidence="9" id="KW-0812">Transmembrane</keyword>
<evidence type="ECO:0000256" key="8">
    <source>
        <dbReference type="ARBA" id="ARBA00023012"/>
    </source>
</evidence>
<dbReference type="PANTHER" id="PTHR24421">
    <property type="entry name" value="NITRATE/NITRITE SENSOR PROTEIN NARX-RELATED"/>
    <property type="match status" value="1"/>
</dbReference>
<dbReference type="SUPFAM" id="SSF55874">
    <property type="entry name" value="ATPase domain of HSP90 chaperone/DNA topoisomerase II/histidine kinase"/>
    <property type="match status" value="1"/>
</dbReference>
<evidence type="ECO:0000259" key="10">
    <source>
        <dbReference type="Pfam" id="PF07730"/>
    </source>
</evidence>
<dbReference type="EC" id="2.7.13.3" evidence="2"/>
<organism evidence="11 12">
    <name type="scientific">Avrilella dinanensis</name>
    <dbReference type="NCBI Taxonomy" id="2008672"/>
    <lineage>
        <taxon>Bacteria</taxon>
        <taxon>Pseudomonadati</taxon>
        <taxon>Bacteroidota</taxon>
        <taxon>Flavobacteriia</taxon>
        <taxon>Flavobacteriales</taxon>
        <taxon>Flavobacteriaceae</taxon>
        <taxon>Avrilella</taxon>
    </lineage>
</organism>
<dbReference type="GO" id="GO:0046983">
    <property type="term" value="F:protein dimerization activity"/>
    <property type="evidence" value="ECO:0007669"/>
    <property type="project" value="InterPro"/>
</dbReference>
<evidence type="ECO:0000256" key="3">
    <source>
        <dbReference type="ARBA" id="ARBA00022553"/>
    </source>
</evidence>
<proteinExistence type="predicted"/>
<dbReference type="PANTHER" id="PTHR24421:SF10">
    <property type="entry name" value="NITRATE_NITRITE SENSOR PROTEIN NARQ"/>
    <property type="match status" value="1"/>
</dbReference>
<dbReference type="GO" id="GO:0016020">
    <property type="term" value="C:membrane"/>
    <property type="evidence" value="ECO:0007669"/>
    <property type="project" value="InterPro"/>
</dbReference>
<dbReference type="Proteomes" id="UP000231960">
    <property type="component" value="Unassembled WGS sequence"/>
</dbReference>
<dbReference type="OrthoDB" id="9778366at2"/>
<evidence type="ECO:0000256" key="5">
    <source>
        <dbReference type="ARBA" id="ARBA00022741"/>
    </source>
</evidence>
<dbReference type="Gene3D" id="1.20.5.1930">
    <property type="match status" value="1"/>
</dbReference>
<name>A0A2M9R2Q2_9FLAO</name>
<evidence type="ECO:0000256" key="4">
    <source>
        <dbReference type="ARBA" id="ARBA00022679"/>
    </source>
</evidence>
<keyword evidence="8" id="KW-0902">Two-component regulatory system</keyword>
<keyword evidence="12" id="KW-1185">Reference proteome</keyword>
<evidence type="ECO:0000256" key="2">
    <source>
        <dbReference type="ARBA" id="ARBA00012438"/>
    </source>
</evidence>
<dbReference type="AlphaFoldDB" id="A0A2M9R2Q2"/>
<dbReference type="GO" id="GO:0005524">
    <property type="term" value="F:ATP binding"/>
    <property type="evidence" value="ECO:0007669"/>
    <property type="project" value="UniProtKB-KW"/>
</dbReference>
<keyword evidence="5" id="KW-0547">Nucleotide-binding</keyword>
<accession>A0A2M9R2Q2</accession>
<keyword evidence="7" id="KW-0067">ATP-binding</keyword>
<dbReference type="InterPro" id="IPR011712">
    <property type="entry name" value="Sig_transdc_His_kin_sub3_dim/P"/>
</dbReference>
<dbReference type="Pfam" id="PF07730">
    <property type="entry name" value="HisKA_3"/>
    <property type="match status" value="1"/>
</dbReference>
<evidence type="ECO:0000256" key="1">
    <source>
        <dbReference type="ARBA" id="ARBA00000085"/>
    </source>
</evidence>
<evidence type="ECO:0000313" key="11">
    <source>
        <dbReference type="EMBL" id="PJR03128.1"/>
    </source>
</evidence>
<keyword evidence="4" id="KW-0808">Transferase</keyword>
<sequence>MENETGLKIFFWIVTAIMLFSVFTVLLVVTLHNRRTYRMKQKESRTLMSATFEAERMERKRIAADLHDEVSGDLNALQYHVIRLTEQNEGSIKKEELEKISIMLSKTLNHVENISYNLMPPMLQDYGLILTLQSYFGRISQIYAMEITQEYLVKKLDLPTAQSHELFRAIQELTTNMIKHGNANKISFSISMQEDSVFFDVCDNGASFDFYQSSKNSKGMGIKNIISRLSNIDAKLVQFPVDHGNKFRITLKNQK</sequence>
<dbReference type="RefSeq" id="WP_100676697.1">
    <property type="nucleotide sequence ID" value="NZ_NIPO01000001.1"/>
</dbReference>
<dbReference type="InterPro" id="IPR050482">
    <property type="entry name" value="Sensor_HK_TwoCompSys"/>
</dbReference>
<protein>
    <recommendedName>
        <fullName evidence="2">histidine kinase</fullName>
        <ecNumber evidence="2">2.7.13.3</ecNumber>
    </recommendedName>
</protein>
<comment type="catalytic activity">
    <reaction evidence="1">
        <text>ATP + protein L-histidine = ADP + protein N-phospho-L-histidine.</text>
        <dbReference type="EC" id="2.7.13.3"/>
    </reaction>
</comment>
<feature type="transmembrane region" description="Helical" evidence="9">
    <location>
        <begin position="6"/>
        <end position="31"/>
    </location>
</feature>
<dbReference type="GO" id="GO:0000155">
    <property type="term" value="F:phosphorelay sensor kinase activity"/>
    <property type="evidence" value="ECO:0007669"/>
    <property type="project" value="InterPro"/>
</dbReference>
<keyword evidence="6" id="KW-0418">Kinase</keyword>
<feature type="domain" description="Signal transduction histidine kinase subgroup 3 dimerisation and phosphoacceptor" evidence="10">
    <location>
        <begin position="58"/>
        <end position="121"/>
    </location>
</feature>
<dbReference type="Gene3D" id="3.30.565.10">
    <property type="entry name" value="Histidine kinase-like ATPase, C-terminal domain"/>
    <property type="match status" value="1"/>
</dbReference>